<proteinExistence type="predicted"/>
<feature type="region of interest" description="Disordered" evidence="8">
    <location>
        <begin position="216"/>
        <end position="238"/>
    </location>
</feature>
<evidence type="ECO:0000256" key="3">
    <source>
        <dbReference type="ARBA" id="ARBA00022679"/>
    </source>
</evidence>
<evidence type="ECO:0000256" key="2">
    <source>
        <dbReference type="ARBA" id="ARBA00022603"/>
    </source>
</evidence>
<evidence type="ECO:0000259" key="9">
    <source>
        <dbReference type="PROSITE" id="PS51680"/>
    </source>
</evidence>
<dbReference type="Proteomes" id="UP001177003">
    <property type="component" value="Chromosome 1"/>
</dbReference>
<evidence type="ECO:0000256" key="6">
    <source>
        <dbReference type="ARBA" id="ARBA00023125"/>
    </source>
</evidence>
<evidence type="ECO:0000256" key="5">
    <source>
        <dbReference type="ARBA" id="ARBA00022737"/>
    </source>
</evidence>
<dbReference type="PROSITE" id="PS51680">
    <property type="entry name" value="SAM_MT_DRM"/>
    <property type="match status" value="1"/>
</dbReference>
<dbReference type="GO" id="GO:0032259">
    <property type="term" value="P:methylation"/>
    <property type="evidence" value="ECO:0007669"/>
    <property type="project" value="UniProtKB-KW"/>
</dbReference>
<keyword evidence="7" id="KW-0539">Nucleus</keyword>
<evidence type="ECO:0000313" key="11">
    <source>
        <dbReference type="Proteomes" id="UP001177003"/>
    </source>
</evidence>
<keyword evidence="4" id="KW-0949">S-adenosyl-L-methionine</keyword>
<feature type="region of interest" description="Disordered" evidence="8">
    <location>
        <begin position="262"/>
        <end position="281"/>
    </location>
</feature>
<keyword evidence="6" id="KW-0238">DNA-binding</keyword>
<dbReference type="Gene3D" id="3.40.50.150">
    <property type="entry name" value="Vaccinia Virus protein VP39"/>
    <property type="match status" value="1"/>
</dbReference>
<evidence type="ECO:0000256" key="1">
    <source>
        <dbReference type="ARBA" id="ARBA00004123"/>
    </source>
</evidence>
<dbReference type="InterPro" id="IPR050390">
    <property type="entry name" value="C5-Methyltransferase"/>
</dbReference>
<evidence type="ECO:0000313" key="10">
    <source>
        <dbReference type="EMBL" id="CAI9267680.1"/>
    </source>
</evidence>
<feature type="region of interest" description="Disordered" evidence="8">
    <location>
        <begin position="864"/>
        <end position="914"/>
    </location>
</feature>
<dbReference type="PANTHER" id="PTHR23068">
    <property type="entry name" value="DNA CYTOSINE-5- -METHYLTRANSFERASE 3-RELATED"/>
    <property type="match status" value="1"/>
</dbReference>
<feature type="domain" description="SAM-dependent MTase DRM-type" evidence="9">
    <location>
        <begin position="534"/>
        <end position="867"/>
    </location>
</feature>
<keyword evidence="2" id="KW-0489">Methyltransferase</keyword>
<feature type="compositionally biased region" description="Basic and acidic residues" evidence="8">
    <location>
        <begin position="888"/>
        <end position="899"/>
    </location>
</feature>
<dbReference type="PANTHER" id="PTHR23068:SF11">
    <property type="entry name" value="INACTIVE DNA (CYTOSINE-5)-METHYLTRANSFERASE DRM3-RELATED"/>
    <property type="match status" value="1"/>
</dbReference>
<feature type="compositionally biased region" description="Acidic residues" evidence="8">
    <location>
        <begin position="877"/>
        <end position="887"/>
    </location>
</feature>
<keyword evidence="11" id="KW-1185">Reference proteome</keyword>
<sequence>MYEAEASRPTTEYTQRTPRLHIRFNLDNRGIEIPSILCPVCELEVEQPDHLFLKCEDFPQTPQHKYLCFPSPHVFNTPNLKFLRYDKYSPVIAPIKRLIESYILTSQFPVSASFHVKMYEITNLSDSEDEFKPDPETITKTEAINYNGFPCDNMYSRHVGDNGASSSGSNVRSSLLGMGFPPDLIDKAIRQNGEDNMDLLLETLIAYTALQKSNPKSLHTANSSVMDKNNESAPGGGKRKAILISHSESSGSLDCLFGDEQDVSSRSTNPRNISVKEDLDEGSNGIDDKKASLLMMNFTIEEVEFAMNKLGEDAPVNELVDFIFAAQLANADDSIKIHETKNEEATTETLFGTMDKTLRLLQIGFSEQEISAAIEKYGAEVSIQELAESIVCDRMEGPSIKNEEDPFLSFGDNSWMYGNRFKSSSIGAEKVLDANFYTNLALRTEERSKAAASKIKETEIINSFSSKQPKEENIDEQISLLQKPKPEFEDLNSYSTPARSASKPMSSKVLQRQLKYKQKRMAAVGVAKLIQPASCTSVDQMVAKAPLFFYGNVMNLSHDSWVKISQFLYAIEPEFVNTQFFSALSRKEGYLHNLPTENRFHIFPKPPMTIEDAIPETKKYWPSWDTRKQLTCINSETIGITQLCDRLKNILVNSKGVLSVEQQKDLLHQCKTLNLMWVGRNRVAPIEPESVEKILGYPRYHTRADGLCLGERLQSLKHSFQIDALGYHLSVLKSMFPEGLTVLSIYSGVGGAEIALNRLGIRLKAVVSIEPSEIKRKILKQWWENSDQIGELVQIENIQKLSSTKLESLIKKFGVFDFIICQNPYTYAPKSVTMAAAESESFAGLDFSLFYEFVRYESDELDEEDDEFLADGKGYESDELDEEDDKDSEVSKTMEHEHEWDDEEEHTFDKTVGDPFLDKLSGHISDDDEEEANNGKLKDVVFLVHNENQE</sequence>
<accession>A0AA35V9W8</accession>
<dbReference type="GO" id="GO:0008168">
    <property type="term" value="F:methyltransferase activity"/>
    <property type="evidence" value="ECO:0007669"/>
    <property type="project" value="UniProtKB-KW"/>
</dbReference>
<keyword evidence="3" id="KW-0808">Transferase</keyword>
<dbReference type="EMBL" id="OX465077">
    <property type="protein sequence ID" value="CAI9267680.1"/>
    <property type="molecule type" value="Genomic_DNA"/>
</dbReference>
<evidence type="ECO:0000256" key="7">
    <source>
        <dbReference type="ARBA" id="ARBA00023242"/>
    </source>
</evidence>
<dbReference type="GO" id="GO:0003677">
    <property type="term" value="F:DNA binding"/>
    <property type="evidence" value="ECO:0007669"/>
    <property type="project" value="UniProtKB-KW"/>
</dbReference>
<reference evidence="10" key="1">
    <citation type="submission" date="2023-04" db="EMBL/GenBank/DDBJ databases">
        <authorList>
            <person name="Vijverberg K."/>
            <person name="Xiong W."/>
            <person name="Schranz E."/>
        </authorList>
    </citation>
    <scope>NUCLEOTIDE SEQUENCE</scope>
</reference>
<name>A0AA35V9W8_LACSI</name>
<evidence type="ECO:0000256" key="8">
    <source>
        <dbReference type="SAM" id="MobiDB-lite"/>
    </source>
</evidence>
<comment type="subcellular location">
    <subcellularLocation>
        <location evidence="1">Nucleus</location>
    </subcellularLocation>
</comment>
<dbReference type="GO" id="GO:0005634">
    <property type="term" value="C:nucleus"/>
    <property type="evidence" value="ECO:0007669"/>
    <property type="project" value="UniProtKB-SubCell"/>
</dbReference>
<organism evidence="10 11">
    <name type="scientific">Lactuca saligna</name>
    <name type="common">Willowleaf lettuce</name>
    <dbReference type="NCBI Taxonomy" id="75948"/>
    <lineage>
        <taxon>Eukaryota</taxon>
        <taxon>Viridiplantae</taxon>
        <taxon>Streptophyta</taxon>
        <taxon>Embryophyta</taxon>
        <taxon>Tracheophyta</taxon>
        <taxon>Spermatophyta</taxon>
        <taxon>Magnoliopsida</taxon>
        <taxon>eudicotyledons</taxon>
        <taxon>Gunneridae</taxon>
        <taxon>Pentapetalae</taxon>
        <taxon>asterids</taxon>
        <taxon>campanulids</taxon>
        <taxon>Asterales</taxon>
        <taxon>Asteraceae</taxon>
        <taxon>Cichorioideae</taxon>
        <taxon>Cichorieae</taxon>
        <taxon>Lactucinae</taxon>
        <taxon>Lactuca</taxon>
    </lineage>
</organism>
<dbReference type="InterPro" id="IPR030380">
    <property type="entry name" value="SAM_MeTfrase_DRM"/>
</dbReference>
<evidence type="ECO:0000256" key="4">
    <source>
        <dbReference type="ARBA" id="ARBA00022691"/>
    </source>
</evidence>
<gene>
    <name evidence="10" type="ORF">LSALG_LOCUS8147</name>
</gene>
<dbReference type="SUPFAM" id="SSF53335">
    <property type="entry name" value="S-adenosyl-L-methionine-dependent methyltransferases"/>
    <property type="match status" value="2"/>
</dbReference>
<feature type="compositionally biased region" description="Polar residues" evidence="8">
    <location>
        <begin position="216"/>
        <end position="227"/>
    </location>
</feature>
<protein>
    <recommendedName>
        <fullName evidence="9">SAM-dependent MTase DRM-type domain-containing protein</fullName>
    </recommendedName>
</protein>
<dbReference type="InterPro" id="IPR029063">
    <property type="entry name" value="SAM-dependent_MTases_sf"/>
</dbReference>
<dbReference type="AlphaFoldDB" id="A0AA35V9W8"/>
<keyword evidence="5" id="KW-0677">Repeat</keyword>